<comment type="function">
    <text evidence="4">Constitutes one of the two catalytic subunit of the tRNA-splicing endonuclease complex, a complex responsible for identification and cleavage of the splice sites in pre-tRNA. It cleaves pre-tRNA at the 5'- and 3'-splice sites to release the intron. The products are an intron and two tRNA half-molecules bearing 2',3'-cyclic phosphate and 5'-OH termini. There are no conserved sequences at the splice sites, but the intron is invariably located at the same site in the gene, placing the splice sites an invariant distance from the constant structural features of the tRNA body.</text>
</comment>
<dbReference type="PIRSF" id="PIRSF017250">
    <property type="entry name" value="tRNA_splic_SEN34"/>
    <property type="match status" value="1"/>
</dbReference>
<dbReference type="GO" id="GO:0000213">
    <property type="term" value="F:tRNA-intron lyase activity"/>
    <property type="evidence" value="ECO:0007669"/>
    <property type="project" value="UniProtKB-UniRule"/>
</dbReference>
<protein>
    <recommendedName>
        <fullName evidence="4">tRNA-splicing endonuclease subunit Sen34</fullName>
        <ecNumber evidence="4">4.6.1.16</ecNumber>
    </recommendedName>
</protein>
<evidence type="ECO:0000256" key="1">
    <source>
        <dbReference type="ARBA" id="ARBA00008078"/>
    </source>
</evidence>
<keyword evidence="2 4" id="KW-0819">tRNA processing</keyword>
<evidence type="ECO:0000256" key="3">
    <source>
        <dbReference type="ARBA" id="ARBA00023239"/>
    </source>
</evidence>
<dbReference type="InterPro" id="IPR006677">
    <property type="entry name" value="tRNA_intron_Endonuc_cat-like"/>
</dbReference>
<keyword evidence="9" id="KW-0378">Hydrolase</keyword>
<proteinExistence type="inferred from homology"/>
<evidence type="ECO:0000259" key="7">
    <source>
        <dbReference type="Pfam" id="PF26577"/>
    </source>
</evidence>
<feature type="active site" evidence="5">
    <location>
        <position position="251"/>
    </location>
</feature>
<dbReference type="InterPro" id="IPR036167">
    <property type="entry name" value="tRNA_intron_Endo_cat-like_sf"/>
</dbReference>
<dbReference type="PANTHER" id="PTHR13070:SF0">
    <property type="entry name" value="TRNA-SPLICING ENDONUCLEASE SUBUNIT SEN34"/>
    <property type="match status" value="1"/>
</dbReference>
<dbReference type="CDD" id="cd22363">
    <property type="entry name" value="tRNA-intron_lyase_C"/>
    <property type="match status" value="1"/>
</dbReference>
<evidence type="ECO:0000313" key="9">
    <source>
        <dbReference type="RefSeq" id="XP_037880610.1"/>
    </source>
</evidence>
<name>A0A8U0W672_9MUSC</name>
<comment type="similarity">
    <text evidence="1 4">Belongs to the tRNA-intron endonuclease family.</text>
</comment>
<evidence type="ECO:0000256" key="4">
    <source>
        <dbReference type="PIRNR" id="PIRNR017250"/>
    </source>
</evidence>
<dbReference type="KEGG" id="gfs:119632014"/>
<reference evidence="9" key="1">
    <citation type="submission" date="2025-08" db="UniProtKB">
        <authorList>
            <consortium name="RefSeq"/>
        </authorList>
    </citation>
    <scope>IDENTIFICATION</scope>
    <source>
        <tissue evidence="9">Whole body pupa</tissue>
    </source>
</reference>
<dbReference type="Gene3D" id="3.40.1350.10">
    <property type="match status" value="1"/>
</dbReference>
<dbReference type="SUPFAM" id="SSF53032">
    <property type="entry name" value="tRNA-intron endonuclease catalytic domain-like"/>
    <property type="match status" value="1"/>
</dbReference>
<dbReference type="GeneID" id="119632014"/>
<evidence type="ECO:0000256" key="5">
    <source>
        <dbReference type="PIRSR" id="PIRSR017250-50"/>
    </source>
</evidence>
<dbReference type="InterPro" id="IPR011856">
    <property type="entry name" value="tRNA_endonuc-like_dom_sf"/>
</dbReference>
<dbReference type="Pfam" id="PF01974">
    <property type="entry name" value="tRNA_int_endo"/>
    <property type="match status" value="1"/>
</dbReference>
<dbReference type="RefSeq" id="XP_037880610.1">
    <property type="nucleotide sequence ID" value="XM_038024682.1"/>
</dbReference>
<evidence type="ECO:0000259" key="6">
    <source>
        <dbReference type="Pfam" id="PF01974"/>
    </source>
</evidence>
<dbReference type="PANTHER" id="PTHR13070">
    <property type="entry name" value="TRNA-SPLICING ENDONUCLEASE SUBUNIT SEN34-RELATED"/>
    <property type="match status" value="1"/>
</dbReference>
<dbReference type="Proteomes" id="UP000092443">
    <property type="component" value="Unplaced"/>
</dbReference>
<feature type="domain" description="TSEN34 N-terminal" evidence="7">
    <location>
        <begin position="30"/>
        <end position="101"/>
    </location>
</feature>
<dbReference type="InterPro" id="IPR016690">
    <property type="entry name" value="TSEN34"/>
</dbReference>
<keyword evidence="8" id="KW-1185">Reference proteome</keyword>
<dbReference type="AlphaFoldDB" id="A0A8U0W672"/>
<evidence type="ECO:0000256" key="2">
    <source>
        <dbReference type="ARBA" id="ARBA00022694"/>
    </source>
</evidence>
<sequence>MDVILLNSRRRRRIENMSSDIVNVPKHKIILTLLNGTGYIFEIKVFFADYMFLRKHHHILGALVGSCNARGCSPNEQTLPIALTSLETQLLVEEGIAVIVSKATALLKTPTELDLRQYKDGLNDRLTEQAETLKHQKLKDTEINLDKIMNGKRKKLLQKGIPETEVDLNPQQVLKEIADNITFDRKNALLEICCAHPDKHIASIVQLPPLEEHSLKYLVFRDFWLRGKFVTSGDTFGADFLIYPGDPLLYHASHIVVLLDHCKVEPLELIAKVRLSVIVNKHCVFAYLSEHNAGEKDYSKICYQTVYWEGNQERERSKQ</sequence>
<feature type="domain" description="tRNA intron endonuclease catalytic" evidence="6">
    <location>
        <begin position="215"/>
        <end position="290"/>
    </location>
</feature>
<evidence type="ECO:0000313" key="8">
    <source>
        <dbReference type="Proteomes" id="UP000092443"/>
    </source>
</evidence>
<keyword evidence="3 4" id="KW-0456">Lyase</keyword>
<dbReference type="GO" id="GO:0000214">
    <property type="term" value="C:tRNA-intron endonuclease complex"/>
    <property type="evidence" value="ECO:0007669"/>
    <property type="project" value="UniProtKB-UniRule"/>
</dbReference>
<feature type="active site" evidence="5">
    <location>
        <position position="281"/>
    </location>
</feature>
<dbReference type="InterPro" id="IPR059049">
    <property type="entry name" value="TSEN34_N"/>
</dbReference>
<dbReference type="GO" id="GO:0003676">
    <property type="term" value="F:nucleic acid binding"/>
    <property type="evidence" value="ECO:0007669"/>
    <property type="project" value="InterPro"/>
</dbReference>
<organism evidence="8 9">
    <name type="scientific">Glossina fuscipes</name>
    <dbReference type="NCBI Taxonomy" id="7396"/>
    <lineage>
        <taxon>Eukaryota</taxon>
        <taxon>Metazoa</taxon>
        <taxon>Ecdysozoa</taxon>
        <taxon>Arthropoda</taxon>
        <taxon>Hexapoda</taxon>
        <taxon>Insecta</taxon>
        <taxon>Pterygota</taxon>
        <taxon>Neoptera</taxon>
        <taxon>Endopterygota</taxon>
        <taxon>Diptera</taxon>
        <taxon>Brachycera</taxon>
        <taxon>Muscomorpha</taxon>
        <taxon>Hippoboscoidea</taxon>
        <taxon>Glossinidae</taxon>
        <taxon>Glossina</taxon>
    </lineage>
</organism>
<dbReference type="GO" id="GO:0000379">
    <property type="term" value="P:tRNA-type intron splice site recognition and cleavage"/>
    <property type="evidence" value="ECO:0007669"/>
    <property type="project" value="UniProtKB-UniRule"/>
</dbReference>
<accession>A0A8U0W672</accession>
<keyword evidence="9" id="KW-0540">Nuclease</keyword>
<dbReference type="EC" id="4.6.1.16" evidence="4"/>
<gene>
    <name evidence="9" type="primary">LOC119632014</name>
</gene>
<dbReference type="Pfam" id="PF26577">
    <property type="entry name" value="TSEN34_N"/>
    <property type="match status" value="1"/>
</dbReference>
<keyword evidence="9" id="KW-0255">Endonuclease</keyword>
<feature type="active site" evidence="5">
    <location>
        <position position="243"/>
    </location>
</feature>